<evidence type="ECO:0000313" key="5">
    <source>
        <dbReference type="EMBL" id="CAF3771534.1"/>
    </source>
</evidence>
<evidence type="ECO:0000313" key="3">
    <source>
        <dbReference type="EMBL" id="CAF1000056.1"/>
    </source>
</evidence>
<gene>
    <name evidence="3" type="ORF">GPM918_LOCUS13705</name>
    <name evidence="2" type="ORF">OVA965_LOCUS13012</name>
    <name evidence="5" type="ORF">SRO942_LOCUS13708</name>
    <name evidence="4" type="ORF">TMI583_LOCUS13017</name>
</gene>
<dbReference type="GO" id="GO:0006282">
    <property type="term" value="P:regulation of DNA repair"/>
    <property type="evidence" value="ECO:0007669"/>
    <property type="project" value="InterPro"/>
</dbReference>
<accession>A0A814GSB1</accession>
<dbReference type="GO" id="GO:0004649">
    <property type="term" value="F:poly(ADP-ribose) glycohydrolase activity"/>
    <property type="evidence" value="ECO:0007669"/>
    <property type="project" value="InterPro"/>
</dbReference>
<feature type="domain" description="PARG catalytic Macro" evidence="1">
    <location>
        <begin position="213"/>
        <end position="339"/>
    </location>
</feature>
<evidence type="ECO:0000313" key="2">
    <source>
        <dbReference type="EMBL" id="CAF0969262.1"/>
    </source>
</evidence>
<dbReference type="OrthoDB" id="1937899at2759"/>
<keyword evidence="6" id="KW-1185">Reference proteome</keyword>
<dbReference type="Proteomes" id="UP000663829">
    <property type="component" value="Unassembled WGS sequence"/>
</dbReference>
<dbReference type="Pfam" id="PF05028">
    <property type="entry name" value="PARG_cat_C"/>
    <property type="match status" value="1"/>
</dbReference>
<organism evidence="3 6">
    <name type="scientific">Didymodactylos carnosus</name>
    <dbReference type="NCBI Taxonomy" id="1234261"/>
    <lineage>
        <taxon>Eukaryota</taxon>
        <taxon>Metazoa</taxon>
        <taxon>Spiralia</taxon>
        <taxon>Gnathifera</taxon>
        <taxon>Rotifera</taxon>
        <taxon>Eurotatoria</taxon>
        <taxon>Bdelloidea</taxon>
        <taxon>Philodinida</taxon>
        <taxon>Philodinidae</taxon>
        <taxon>Didymodactylos</taxon>
    </lineage>
</organism>
<dbReference type="Proteomes" id="UP000682733">
    <property type="component" value="Unassembled WGS sequence"/>
</dbReference>
<dbReference type="EMBL" id="CAJNOK010005342">
    <property type="protein sequence ID" value="CAF0969262.1"/>
    <property type="molecule type" value="Genomic_DNA"/>
</dbReference>
<reference evidence="3" key="1">
    <citation type="submission" date="2021-02" db="EMBL/GenBank/DDBJ databases">
        <authorList>
            <person name="Nowell W R."/>
        </authorList>
    </citation>
    <scope>NUCLEOTIDE SEQUENCE</scope>
</reference>
<evidence type="ECO:0000259" key="1">
    <source>
        <dbReference type="Pfam" id="PF05028"/>
    </source>
</evidence>
<protein>
    <recommendedName>
        <fullName evidence="1">PARG catalytic Macro domain-containing protein</fullName>
    </recommendedName>
</protein>
<dbReference type="InterPro" id="IPR046372">
    <property type="entry name" value="PARG_cat_C"/>
</dbReference>
<evidence type="ECO:0000313" key="6">
    <source>
        <dbReference type="Proteomes" id="UP000663829"/>
    </source>
</evidence>
<dbReference type="EMBL" id="CAJOBA010005348">
    <property type="protein sequence ID" value="CAF3740838.1"/>
    <property type="molecule type" value="Genomic_DNA"/>
</dbReference>
<dbReference type="Proteomes" id="UP000681722">
    <property type="component" value="Unassembled WGS sequence"/>
</dbReference>
<proteinExistence type="predicted"/>
<sequence length="385" mass="43835">MSRFVDSADDYEQPHHVSRGDVQIDAKHLPELKHEIFGIGADRHAAKFADKLENAIEFNGNDLFNKFKPMFQDRNKAFLYKTIMDKHNYVPSRDRRVLMTRWLTFTLPDSTSTFKTKVTYKSDTFTYDQNQDKSTIEWHLNFANYDLFSYYSQRLLAQDELQVLECFQLASIREYLCGCNYSFSSKVGENGEKPTPILISNVERVLNIDTTNIYGNKFTKATQQEIIDASTYLNPASIVNILAIEAPKSGQGSYKESEIRYILLTCYTGFMAAKLLASKTNQLNEMQQKITSSSLSLKTIIHTGWFGCGAYGGNRILMLILQIIAAKLAEIHEIVFHTLAIDCEAEINEASVCLGEIEKSGRMDIDGLINHLVKKNYKWDISNGT</sequence>
<dbReference type="AlphaFoldDB" id="A0A814GSB1"/>
<dbReference type="Proteomes" id="UP000677228">
    <property type="component" value="Unassembled WGS sequence"/>
</dbReference>
<dbReference type="EMBL" id="CAJNOQ010003193">
    <property type="protein sequence ID" value="CAF1000056.1"/>
    <property type="molecule type" value="Genomic_DNA"/>
</dbReference>
<dbReference type="EMBL" id="CAJOBC010003194">
    <property type="protein sequence ID" value="CAF3771534.1"/>
    <property type="molecule type" value="Genomic_DNA"/>
</dbReference>
<comment type="caution">
    <text evidence="3">The sequence shown here is derived from an EMBL/GenBank/DDBJ whole genome shotgun (WGS) entry which is preliminary data.</text>
</comment>
<name>A0A814GSB1_9BILA</name>
<evidence type="ECO:0000313" key="4">
    <source>
        <dbReference type="EMBL" id="CAF3740838.1"/>
    </source>
</evidence>